<evidence type="ECO:0000313" key="1">
    <source>
        <dbReference type="EMBL" id="JAI07523.1"/>
    </source>
</evidence>
<sequence>MTQCSLAGSWCSREWMGPLTSTGLGRTTGMDLAV</sequence>
<protein>
    <submittedName>
        <fullName evidence="1">Uncharacterized protein</fullName>
    </submittedName>
</protein>
<name>A0A0E9XXS4_ANGAN</name>
<reference evidence="1" key="1">
    <citation type="submission" date="2014-11" db="EMBL/GenBank/DDBJ databases">
        <authorList>
            <person name="Amaro Gonzalez C."/>
        </authorList>
    </citation>
    <scope>NUCLEOTIDE SEQUENCE</scope>
</reference>
<proteinExistence type="predicted"/>
<accession>A0A0E9XXS4</accession>
<reference evidence="1" key="2">
    <citation type="journal article" date="2015" name="Fish Shellfish Immunol.">
        <title>Early steps in the European eel (Anguilla anguilla)-Vibrio vulnificus interaction in the gills: Role of the RtxA13 toxin.</title>
        <authorList>
            <person name="Callol A."/>
            <person name="Pajuelo D."/>
            <person name="Ebbesson L."/>
            <person name="Teles M."/>
            <person name="MacKenzie S."/>
            <person name="Amaro C."/>
        </authorList>
    </citation>
    <scope>NUCLEOTIDE SEQUENCE</scope>
</reference>
<organism evidence="1">
    <name type="scientific">Anguilla anguilla</name>
    <name type="common">European freshwater eel</name>
    <name type="synonym">Muraena anguilla</name>
    <dbReference type="NCBI Taxonomy" id="7936"/>
    <lineage>
        <taxon>Eukaryota</taxon>
        <taxon>Metazoa</taxon>
        <taxon>Chordata</taxon>
        <taxon>Craniata</taxon>
        <taxon>Vertebrata</taxon>
        <taxon>Euteleostomi</taxon>
        <taxon>Actinopterygii</taxon>
        <taxon>Neopterygii</taxon>
        <taxon>Teleostei</taxon>
        <taxon>Anguilliformes</taxon>
        <taxon>Anguillidae</taxon>
        <taxon>Anguilla</taxon>
    </lineage>
</organism>
<dbReference type="EMBL" id="GBXM01001055">
    <property type="protein sequence ID" value="JAI07523.1"/>
    <property type="molecule type" value="Transcribed_RNA"/>
</dbReference>
<dbReference type="AlphaFoldDB" id="A0A0E9XXS4"/>